<evidence type="ECO:0000256" key="4">
    <source>
        <dbReference type="ARBA" id="ARBA00023163"/>
    </source>
</evidence>
<dbReference type="Proteomes" id="UP001597483">
    <property type="component" value="Unassembled WGS sequence"/>
</dbReference>
<dbReference type="PRINTS" id="PR00455">
    <property type="entry name" value="HTHTETR"/>
</dbReference>
<evidence type="ECO:0000313" key="9">
    <source>
        <dbReference type="Proteomes" id="UP001597483"/>
    </source>
</evidence>
<dbReference type="Gene3D" id="1.10.357.10">
    <property type="entry name" value="Tetracycline Repressor, domain 2"/>
    <property type="match status" value="1"/>
</dbReference>
<dbReference type="PANTHER" id="PTHR30055:SF175">
    <property type="entry name" value="HTH-TYPE TRANSCRIPTIONAL REPRESSOR KSTR2"/>
    <property type="match status" value="1"/>
</dbReference>
<dbReference type="SUPFAM" id="SSF48498">
    <property type="entry name" value="Tetracyclin repressor-like, C-terminal domain"/>
    <property type="match status" value="1"/>
</dbReference>
<evidence type="ECO:0000256" key="2">
    <source>
        <dbReference type="ARBA" id="ARBA00023015"/>
    </source>
</evidence>
<sequence>MAATKRQAGSSATRTEARAAESKQSSSQRRQALVEVAAELFAESGFRATTVRQIGEAAGVFSGSLYHHFDSKEAIADEILSTYLDGIVREYKSIVKEHTDPGTALRELVRAAFASLEPHRAAITILQNERSYLAELPRFAYLTKVENEVRRIWVKVLDTGIAQGSFHKDLDTKLTYQFLRDAIWVAVRWFAPSGRLSVDQLADQYLKLVMRGIELDSDEAPRLW</sequence>
<dbReference type="InterPro" id="IPR050109">
    <property type="entry name" value="HTH-type_TetR-like_transc_reg"/>
</dbReference>
<organism evidence="8 9">
    <name type="scientific">Amycolatopsis silviterrae</name>
    <dbReference type="NCBI Taxonomy" id="1656914"/>
    <lineage>
        <taxon>Bacteria</taxon>
        <taxon>Bacillati</taxon>
        <taxon>Actinomycetota</taxon>
        <taxon>Actinomycetes</taxon>
        <taxon>Pseudonocardiales</taxon>
        <taxon>Pseudonocardiaceae</taxon>
        <taxon>Amycolatopsis</taxon>
    </lineage>
</organism>
<dbReference type="EMBL" id="JBHUKS010000011">
    <property type="protein sequence ID" value="MFD2469011.1"/>
    <property type="molecule type" value="Genomic_DNA"/>
</dbReference>
<protein>
    <submittedName>
        <fullName evidence="8">TetR/AcrR family transcriptional regulator</fullName>
    </submittedName>
</protein>
<evidence type="ECO:0000256" key="1">
    <source>
        <dbReference type="ARBA" id="ARBA00022491"/>
    </source>
</evidence>
<keyword evidence="9" id="KW-1185">Reference proteome</keyword>
<comment type="caution">
    <text evidence="8">The sequence shown here is derived from an EMBL/GenBank/DDBJ whole genome shotgun (WGS) entry which is preliminary data.</text>
</comment>
<dbReference type="Gene3D" id="1.10.10.60">
    <property type="entry name" value="Homeodomain-like"/>
    <property type="match status" value="1"/>
</dbReference>
<feature type="region of interest" description="Disordered" evidence="6">
    <location>
        <begin position="1"/>
        <end position="28"/>
    </location>
</feature>
<dbReference type="Pfam" id="PF17932">
    <property type="entry name" value="TetR_C_24"/>
    <property type="match status" value="1"/>
</dbReference>
<dbReference type="PROSITE" id="PS50977">
    <property type="entry name" value="HTH_TETR_2"/>
    <property type="match status" value="1"/>
</dbReference>
<evidence type="ECO:0000259" key="7">
    <source>
        <dbReference type="PROSITE" id="PS50977"/>
    </source>
</evidence>
<dbReference type="SUPFAM" id="SSF46689">
    <property type="entry name" value="Homeodomain-like"/>
    <property type="match status" value="1"/>
</dbReference>
<evidence type="ECO:0000256" key="3">
    <source>
        <dbReference type="ARBA" id="ARBA00023125"/>
    </source>
</evidence>
<dbReference type="InterPro" id="IPR001647">
    <property type="entry name" value="HTH_TetR"/>
</dbReference>
<evidence type="ECO:0000256" key="5">
    <source>
        <dbReference type="PROSITE-ProRule" id="PRU00335"/>
    </source>
</evidence>
<gene>
    <name evidence="8" type="ORF">ACFSVL_16610</name>
</gene>
<keyword evidence="2" id="KW-0805">Transcription regulation</keyword>
<dbReference type="InterPro" id="IPR009057">
    <property type="entry name" value="Homeodomain-like_sf"/>
</dbReference>
<reference evidence="9" key="1">
    <citation type="journal article" date="2019" name="Int. J. Syst. Evol. Microbiol.">
        <title>The Global Catalogue of Microorganisms (GCM) 10K type strain sequencing project: providing services to taxonomists for standard genome sequencing and annotation.</title>
        <authorList>
            <consortium name="The Broad Institute Genomics Platform"/>
            <consortium name="The Broad Institute Genome Sequencing Center for Infectious Disease"/>
            <person name="Wu L."/>
            <person name="Ma J."/>
        </authorList>
    </citation>
    <scope>NUCLEOTIDE SEQUENCE [LARGE SCALE GENOMIC DNA]</scope>
    <source>
        <strain evidence="9">CGMCC 4.7641</strain>
    </source>
</reference>
<proteinExistence type="predicted"/>
<feature type="DNA-binding region" description="H-T-H motif" evidence="5">
    <location>
        <begin position="50"/>
        <end position="69"/>
    </location>
</feature>
<evidence type="ECO:0000256" key="6">
    <source>
        <dbReference type="SAM" id="MobiDB-lite"/>
    </source>
</evidence>
<feature type="domain" description="HTH tetR-type" evidence="7">
    <location>
        <begin position="27"/>
        <end position="87"/>
    </location>
</feature>
<evidence type="ECO:0000313" key="8">
    <source>
        <dbReference type="EMBL" id="MFD2469011.1"/>
    </source>
</evidence>
<keyword evidence="4" id="KW-0804">Transcription</keyword>
<dbReference type="InterPro" id="IPR041490">
    <property type="entry name" value="KstR2_TetR_C"/>
</dbReference>
<accession>A0ABW5H7G4</accession>
<name>A0ABW5H7G4_9PSEU</name>
<dbReference type="Pfam" id="PF00440">
    <property type="entry name" value="TetR_N"/>
    <property type="match status" value="1"/>
</dbReference>
<dbReference type="PANTHER" id="PTHR30055">
    <property type="entry name" value="HTH-TYPE TRANSCRIPTIONAL REGULATOR RUTR"/>
    <property type="match status" value="1"/>
</dbReference>
<keyword evidence="3 5" id="KW-0238">DNA-binding</keyword>
<keyword evidence="1" id="KW-0678">Repressor</keyword>
<dbReference type="InterPro" id="IPR036271">
    <property type="entry name" value="Tet_transcr_reg_TetR-rel_C_sf"/>
</dbReference>
<dbReference type="RefSeq" id="WP_378305063.1">
    <property type="nucleotide sequence ID" value="NZ_JBHUKS010000011.1"/>
</dbReference>